<dbReference type="RefSeq" id="WP_184783972.1">
    <property type="nucleotide sequence ID" value="NZ_JACHMG010000001.1"/>
</dbReference>
<feature type="domain" description="PucR C-terminal helix-turn-helix" evidence="1">
    <location>
        <begin position="257"/>
        <end position="312"/>
    </location>
</feature>
<gene>
    <name evidence="2" type="ORF">BJY18_006917</name>
</gene>
<evidence type="ECO:0000313" key="2">
    <source>
        <dbReference type="EMBL" id="MBB4689432.1"/>
    </source>
</evidence>
<evidence type="ECO:0000259" key="1">
    <source>
        <dbReference type="Pfam" id="PF13556"/>
    </source>
</evidence>
<organism evidence="2 3">
    <name type="scientific">Amycolatopsis jiangsuensis</name>
    <dbReference type="NCBI Taxonomy" id="1181879"/>
    <lineage>
        <taxon>Bacteria</taxon>
        <taxon>Bacillati</taxon>
        <taxon>Actinomycetota</taxon>
        <taxon>Actinomycetes</taxon>
        <taxon>Pseudonocardiales</taxon>
        <taxon>Pseudonocardiaceae</taxon>
        <taxon>Amycolatopsis</taxon>
    </lineage>
</organism>
<dbReference type="Pfam" id="PF13556">
    <property type="entry name" value="HTH_30"/>
    <property type="match status" value="1"/>
</dbReference>
<protein>
    <recommendedName>
        <fullName evidence="1">PucR C-terminal helix-turn-helix domain-containing protein</fullName>
    </recommendedName>
</protein>
<dbReference type="AlphaFoldDB" id="A0A840J7M2"/>
<dbReference type="Gene3D" id="1.10.10.2840">
    <property type="entry name" value="PucR C-terminal helix-turn-helix domain"/>
    <property type="match status" value="1"/>
</dbReference>
<dbReference type="EMBL" id="JACHMG010000001">
    <property type="protein sequence ID" value="MBB4689432.1"/>
    <property type="molecule type" value="Genomic_DNA"/>
</dbReference>
<dbReference type="Proteomes" id="UP000581769">
    <property type="component" value="Unassembled WGS sequence"/>
</dbReference>
<dbReference type="PANTHER" id="PTHR33744:SF1">
    <property type="entry name" value="DNA-BINDING TRANSCRIPTIONAL ACTIVATOR ADER"/>
    <property type="match status" value="1"/>
</dbReference>
<dbReference type="InterPro" id="IPR051448">
    <property type="entry name" value="CdaR-like_regulators"/>
</dbReference>
<accession>A0A840J7M2</accession>
<dbReference type="InterPro" id="IPR042070">
    <property type="entry name" value="PucR_C-HTH_sf"/>
</dbReference>
<reference evidence="2 3" key="1">
    <citation type="submission" date="2020-08" db="EMBL/GenBank/DDBJ databases">
        <title>Sequencing the genomes of 1000 actinobacteria strains.</title>
        <authorList>
            <person name="Klenk H.-P."/>
        </authorList>
    </citation>
    <scope>NUCLEOTIDE SEQUENCE [LARGE SCALE GENOMIC DNA]</scope>
    <source>
        <strain evidence="2 3">DSM 45859</strain>
    </source>
</reference>
<dbReference type="PANTHER" id="PTHR33744">
    <property type="entry name" value="CARBOHYDRATE DIACID REGULATOR"/>
    <property type="match status" value="1"/>
</dbReference>
<proteinExistence type="predicted"/>
<name>A0A840J7M2_9PSEU</name>
<keyword evidence="3" id="KW-1185">Reference proteome</keyword>
<comment type="caution">
    <text evidence="2">The sequence shown here is derived from an EMBL/GenBank/DDBJ whole genome shotgun (WGS) entry which is preliminary data.</text>
</comment>
<sequence>MRDLVSHLSALDPGAAATVKVIAYFDRLVEGGAGLEPIVRGAAVLAGCPARLADDERRVRLRVEPDGRVVPAAQPPEPDWSAVPVRKGGPPALWLERPGPPGPVDAMVLERASAAARGVLDRTRGRAADPASVEVVLDAGADEKTRLLAARRLGLGARARAVATPGPLAVPPDWMPPERARAGLGPAVAVADLPRSWAQARVAYRFTAAEDDPGARVVDYADLGGLAVLATAIGPDTAPVADVRAVESARTTATWVLPTLAAVAKTASLRAAATALVLHHSTLQGRLGHAEQLLGWPLREPSGKLRLQVALALWRLHRTAALHVTD</sequence>
<evidence type="ECO:0000313" key="3">
    <source>
        <dbReference type="Proteomes" id="UP000581769"/>
    </source>
</evidence>
<dbReference type="InterPro" id="IPR025736">
    <property type="entry name" value="PucR_C-HTH_dom"/>
</dbReference>